<dbReference type="Pfam" id="PF00535">
    <property type="entry name" value="Glycos_transf_2"/>
    <property type="match status" value="1"/>
</dbReference>
<accession>A0A366B033</accession>
<proteinExistence type="predicted"/>
<dbReference type="OrthoDB" id="396512at2"/>
<dbReference type="SUPFAM" id="SSF53448">
    <property type="entry name" value="Nucleotide-diphospho-sugar transferases"/>
    <property type="match status" value="1"/>
</dbReference>
<dbReference type="InterPro" id="IPR001173">
    <property type="entry name" value="Glyco_trans_2-like"/>
</dbReference>
<dbReference type="EMBL" id="QNUX01000012">
    <property type="protein sequence ID" value="RBN49504.1"/>
    <property type="molecule type" value="Genomic_DNA"/>
</dbReference>
<keyword evidence="3" id="KW-1185">Reference proteome</keyword>
<comment type="caution">
    <text evidence="2">The sequence shown here is derived from an EMBL/GenBank/DDBJ whole genome shotgun (WGS) entry which is preliminary data.</text>
</comment>
<gene>
    <name evidence="2" type="ORF">DR980_12490</name>
</gene>
<name>A0A366B033_9FLAO</name>
<evidence type="ECO:0000259" key="1">
    <source>
        <dbReference type="Pfam" id="PF00535"/>
    </source>
</evidence>
<evidence type="ECO:0000313" key="2">
    <source>
        <dbReference type="EMBL" id="RBN49504.1"/>
    </source>
</evidence>
<sequence length="331" mass="38911">MNLSPKVSIIIPCYNIATHIKKCVISLLCQSMPDFELLLIDDGSTDKTLELLNVFEKQDSRIRVFSHTNQGVSATRNRGIVKAQADWLMFIDGDDYVKPDFLEQHLQYAEIGIWPISGMVNVSEGGIENKSEDFTKLIEKFPSGILNNENLFEIIVFESISSPCARLYYKDDLIKHNIKFSETLSYQEDLMFNLEYLKYIDQIQILNYFGYYYVKNEESSSSRYHVNFNHLPLLLIKLQEIAGKNKSLEKIKPFLFDTLLKKVSNSFHKESGNNFITKKKEMKELFNSMYFFYVRNFIYESSINSFYKTALYFRSFTGLYIYYRLYNFLKK</sequence>
<dbReference type="PANTHER" id="PTHR43685">
    <property type="entry name" value="GLYCOSYLTRANSFERASE"/>
    <property type="match status" value="1"/>
</dbReference>
<dbReference type="AlphaFoldDB" id="A0A366B033"/>
<feature type="domain" description="Glycosyltransferase 2-like" evidence="1">
    <location>
        <begin position="8"/>
        <end position="110"/>
    </location>
</feature>
<protein>
    <recommendedName>
        <fullName evidence="1">Glycosyltransferase 2-like domain-containing protein</fullName>
    </recommendedName>
</protein>
<dbReference type="Gene3D" id="3.90.550.10">
    <property type="entry name" value="Spore Coat Polysaccharide Biosynthesis Protein SpsA, Chain A"/>
    <property type="match status" value="1"/>
</dbReference>
<dbReference type="PANTHER" id="PTHR43685:SF2">
    <property type="entry name" value="GLYCOSYLTRANSFERASE 2-LIKE DOMAIN-CONTAINING PROTEIN"/>
    <property type="match status" value="1"/>
</dbReference>
<dbReference type="CDD" id="cd00761">
    <property type="entry name" value="Glyco_tranf_GTA_type"/>
    <property type="match status" value="1"/>
</dbReference>
<dbReference type="Proteomes" id="UP000253676">
    <property type="component" value="Unassembled WGS sequence"/>
</dbReference>
<dbReference type="InterPro" id="IPR029044">
    <property type="entry name" value="Nucleotide-diphossugar_trans"/>
</dbReference>
<reference evidence="2 3" key="1">
    <citation type="submission" date="2018-07" db="EMBL/GenBank/DDBJ databases">
        <title>Complete genome sequence of Flavobacterium psychrolimnae LMG 22018.</title>
        <authorList>
            <person name="Kim D.-U."/>
        </authorList>
    </citation>
    <scope>NUCLEOTIDE SEQUENCE [LARGE SCALE GENOMIC DNA]</scope>
    <source>
        <strain evidence="2 3">LMG 22018</strain>
    </source>
</reference>
<organism evidence="2 3">
    <name type="scientific">Flavobacterium psychrolimnae</name>
    <dbReference type="NCBI Taxonomy" id="249351"/>
    <lineage>
        <taxon>Bacteria</taxon>
        <taxon>Pseudomonadati</taxon>
        <taxon>Bacteroidota</taxon>
        <taxon>Flavobacteriia</taxon>
        <taxon>Flavobacteriales</taxon>
        <taxon>Flavobacteriaceae</taxon>
        <taxon>Flavobacterium</taxon>
    </lineage>
</organism>
<dbReference type="InterPro" id="IPR050834">
    <property type="entry name" value="Glycosyltransf_2"/>
</dbReference>
<evidence type="ECO:0000313" key="3">
    <source>
        <dbReference type="Proteomes" id="UP000253676"/>
    </source>
</evidence>